<dbReference type="EMBL" id="BPQB01000076">
    <property type="protein sequence ID" value="GJE97757.1"/>
    <property type="molecule type" value="Genomic_DNA"/>
</dbReference>
<organism evidence="2 3">
    <name type="scientific">Phanerochaete sordida</name>
    <dbReference type="NCBI Taxonomy" id="48140"/>
    <lineage>
        <taxon>Eukaryota</taxon>
        <taxon>Fungi</taxon>
        <taxon>Dikarya</taxon>
        <taxon>Basidiomycota</taxon>
        <taxon>Agaricomycotina</taxon>
        <taxon>Agaricomycetes</taxon>
        <taxon>Polyporales</taxon>
        <taxon>Phanerochaetaceae</taxon>
        <taxon>Phanerochaete</taxon>
    </lineage>
</organism>
<name>A0A9P3GLW3_9APHY</name>
<evidence type="ECO:0000313" key="2">
    <source>
        <dbReference type="EMBL" id="GJE97757.1"/>
    </source>
</evidence>
<feature type="transmembrane region" description="Helical" evidence="1">
    <location>
        <begin position="50"/>
        <end position="72"/>
    </location>
</feature>
<sequence>MAQVSPPFAELLGLLLQTLLYGMYIVLFIVSMYFLVGIDSRKPWTGTMGTSRLLVTVANVVLFANITTQWVIEVARIFKGFFGQGSTLDGPLVYFISLSDSLDVARIGVYVVEAGICDFIMIYRLWQLWGRCWRITTIPLCTYAGTLASGAMFLYHMHGLRPGQYFTSPCAPWLGAGLTANVATNVFCSVFISYKVWSIHRSLEQVSTCLHSTIALRVVTTIIESAVLFTISGIAMTISFFCRSYVVFTCISFAAPLSGLAYCLIIVQFGIGEIFRATEVALPTMSLRSGAASQAAADR</sequence>
<protein>
    <submittedName>
        <fullName evidence="2">Uncharacterized protein</fullName>
    </submittedName>
</protein>
<dbReference type="AlphaFoldDB" id="A0A9P3GLW3"/>
<keyword evidence="1" id="KW-0472">Membrane</keyword>
<comment type="caution">
    <text evidence="2">The sequence shown here is derived from an EMBL/GenBank/DDBJ whole genome shotgun (WGS) entry which is preliminary data.</text>
</comment>
<evidence type="ECO:0000313" key="3">
    <source>
        <dbReference type="Proteomes" id="UP000703269"/>
    </source>
</evidence>
<accession>A0A9P3GLW3</accession>
<feature type="transmembrane region" description="Helical" evidence="1">
    <location>
        <begin position="138"/>
        <end position="158"/>
    </location>
</feature>
<keyword evidence="1" id="KW-1133">Transmembrane helix</keyword>
<feature type="transmembrane region" description="Helical" evidence="1">
    <location>
        <begin position="107"/>
        <end position="126"/>
    </location>
</feature>
<dbReference type="OrthoDB" id="3346544at2759"/>
<dbReference type="Proteomes" id="UP000703269">
    <property type="component" value="Unassembled WGS sequence"/>
</dbReference>
<evidence type="ECO:0000256" key="1">
    <source>
        <dbReference type="SAM" id="Phobius"/>
    </source>
</evidence>
<feature type="transmembrane region" description="Helical" evidence="1">
    <location>
        <begin position="214"/>
        <end position="239"/>
    </location>
</feature>
<reference evidence="2 3" key="1">
    <citation type="submission" date="2021-08" db="EMBL/GenBank/DDBJ databases">
        <title>Draft Genome Sequence of Phanerochaete sordida strain YK-624.</title>
        <authorList>
            <person name="Mori T."/>
            <person name="Dohra H."/>
            <person name="Suzuki T."/>
            <person name="Kawagishi H."/>
            <person name="Hirai H."/>
        </authorList>
    </citation>
    <scope>NUCLEOTIDE SEQUENCE [LARGE SCALE GENOMIC DNA]</scope>
    <source>
        <strain evidence="2 3">YK-624</strain>
    </source>
</reference>
<proteinExistence type="predicted"/>
<keyword evidence="1" id="KW-0812">Transmembrane</keyword>
<feature type="transmembrane region" description="Helical" evidence="1">
    <location>
        <begin position="245"/>
        <end position="267"/>
    </location>
</feature>
<gene>
    <name evidence="2" type="ORF">PsYK624_139780</name>
</gene>
<feature type="transmembrane region" description="Helical" evidence="1">
    <location>
        <begin position="20"/>
        <end position="38"/>
    </location>
</feature>
<keyword evidence="3" id="KW-1185">Reference proteome</keyword>
<feature type="transmembrane region" description="Helical" evidence="1">
    <location>
        <begin position="173"/>
        <end position="194"/>
    </location>
</feature>